<dbReference type="GO" id="GO:0003779">
    <property type="term" value="F:actin binding"/>
    <property type="evidence" value="ECO:0007669"/>
    <property type="project" value="TreeGrafter"/>
</dbReference>
<dbReference type="GO" id="GO:0033263">
    <property type="term" value="C:CORVET complex"/>
    <property type="evidence" value="ECO:0007669"/>
    <property type="project" value="UniProtKB-UniRule"/>
</dbReference>
<keyword evidence="3" id="KW-0458">Lysosome</keyword>
<feature type="domain" description="Vps16 N-terminal" evidence="5">
    <location>
        <begin position="107"/>
        <end position="401"/>
    </location>
</feature>
<dbReference type="PIRSF" id="PIRSF007949">
    <property type="entry name" value="VPS16"/>
    <property type="match status" value="1"/>
</dbReference>
<dbReference type="WBParaSite" id="ASIM_0001253401-mRNA-1">
    <property type="protein sequence ID" value="ASIM_0001253401-mRNA-1"/>
    <property type="gene ID" value="ASIM_0001253401"/>
</dbReference>
<dbReference type="Proteomes" id="UP000267096">
    <property type="component" value="Unassembled WGS sequence"/>
</dbReference>
<reference evidence="6 7" key="2">
    <citation type="submission" date="2018-11" db="EMBL/GenBank/DDBJ databases">
        <authorList>
            <consortium name="Pathogen Informatics"/>
        </authorList>
    </citation>
    <scope>NUCLEOTIDE SEQUENCE [LARGE SCALE GENOMIC DNA]</scope>
</reference>
<dbReference type="PANTHER" id="PTHR12811">
    <property type="entry name" value="VACUOLAR PROTEIN SORTING VPS16"/>
    <property type="match status" value="1"/>
</dbReference>
<keyword evidence="3" id="KW-0967">Endosome</keyword>
<dbReference type="InterPro" id="IPR016534">
    <property type="entry name" value="VPS16"/>
</dbReference>
<dbReference type="GO" id="GO:0030897">
    <property type="term" value="C:HOPS complex"/>
    <property type="evidence" value="ECO:0007669"/>
    <property type="project" value="UniProtKB-UniRule"/>
</dbReference>
<dbReference type="Pfam" id="PF04840">
    <property type="entry name" value="Vps16_C"/>
    <property type="match status" value="2"/>
</dbReference>
<dbReference type="AlphaFoldDB" id="A0A0M3JW85"/>
<evidence type="ECO:0000256" key="2">
    <source>
        <dbReference type="ARBA" id="ARBA00017947"/>
    </source>
</evidence>
<keyword evidence="3" id="KW-0472">Membrane</keyword>
<evidence type="ECO:0000313" key="8">
    <source>
        <dbReference type="WBParaSite" id="ASIM_0001253401-mRNA-1"/>
    </source>
</evidence>
<evidence type="ECO:0000256" key="1">
    <source>
        <dbReference type="ARBA" id="ARBA00009250"/>
    </source>
</evidence>
<organism evidence="8">
    <name type="scientific">Anisakis simplex</name>
    <name type="common">Herring worm</name>
    <dbReference type="NCBI Taxonomy" id="6269"/>
    <lineage>
        <taxon>Eukaryota</taxon>
        <taxon>Metazoa</taxon>
        <taxon>Ecdysozoa</taxon>
        <taxon>Nematoda</taxon>
        <taxon>Chromadorea</taxon>
        <taxon>Rhabditida</taxon>
        <taxon>Spirurina</taxon>
        <taxon>Ascaridomorpha</taxon>
        <taxon>Ascaridoidea</taxon>
        <taxon>Anisakidae</taxon>
        <taxon>Anisakis</taxon>
        <taxon>Anisakis simplex complex</taxon>
    </lineage>
</organism>
<sequence length="873" mass="98272">MNRNNFYSSKRFTAVLMGSELQDWVYLDTLKLRKDVIFKRSTRFGARESSLFASAPYGGPIAVANSSSNASSWEITVETCSGKQLSSIRVPNLHALYWSRCHRVSRADSSSEISVAESRIFYGSAGSTGLAVLTDTNRIFAVNSIMEAVPWRIPDIYRSSRPTAWNILISNTQITVLFVMGDTFYAGMQGVAPQSLNVQWKLTNGEYREIVPNCDCTRIAFAHSSGVIQVVDFDFCLLSSIKIPTVNPTTSAISPIHWCGNEALALRRSRSSLQMLSLTSEYHTYTFNSDIRLDVELDGIKVFTSDRLIFLSFVPEEVENVLGIASSEPGAILYEASEKLSKGSHGVYNYFKMIETQLDKAVHQCLFAAAHQFDHSMQKRLLRAASLGNALLQRHDPSQFVDLCHVMRILNSVRQPYVGMSLSFLQSNELKVETLIDRLIDMGMWPIAMSIAEYMKRTAKDAVHRVLAHWALSKIDALKSEKESGKIPDYAGVSESIVKRFSNYPEVSFADVAMKAVDAGLSPMAELLLEKETRLNRQIDMLLKLNKVDKALAKAAYSNQPDLCKSYPFTNSFRMQSDHVNNLLLPVNNLSVHVVIAHLRRTKTKEVIDQLMLKIPQAMCLYQDYLRDEAPAYVLALYEVDDDFARQAIYHLRQSETMPWNPFDIKEKVDEIAKAEQCLHNLRESAMTQQLDDSIMLLRLCENLDGKADFTDVNRTSVRSVFIWAAGHDDESLMEQYCLWKIEGLASQKKWHHLETYSKTKKLPVGLMPFIEACTRHGNTSLAAILVEKLTSTQETIDAYLLIECVIHELIGIFKNVRMLICCVICFSEPIKAAKLAADKKLVSSVESIHARYRMNTDVAAEVGAILSKLRAS</sequence>
<dbReference type="PANTHER" id="PTHR12811:SF0">
    <property type="entry name" value="VACUOLAR PROTEIN SORTING-ASSOCIATED PROTEIN 16 HOMOLOG"/>
    <property type="match status" value="1"/>
</dbReference>
<dbReference type="GO" id="GO:0006886">
    <property type="term" value="P:intracellular protein transport"/>
    <property type="evidence" value="ECO:0007669"/>
    <property type="project" value="InterPro"/>
</dbReference>
<keyword evidence="3" id="KW-0813">Transport</keyword>
<proteinExistence type="inferred from homology"/>
<evidence type="ECO:0000259" key="4">
    <source>
        <dbReference type="Pfam" id="PF04840"/>
    </source>
</evidence>
<gene>
    <name evidence="6" type="ORF">ASIM_LOCUS12000</name>
</gene>
<name>A0A0M3JW85_ANISI</name>
<dbReference type="Pfam" id="PF04841">
    <property type="entry name" value="Vps16_N"/>
    <property type="match status" value="1"/>
</dbReference>
<keyword evidence="3" id="KW-0653">Protein transport</keyword>
<dbReference type="GO" id="GO:0031902">
    <property type="term" value="C:late endosome membrane"/>
    <property type="evidence" value="ECO:0007669"/>
    <property type="project" value="UniProtKB-SubCell"/>
</dbReference>
<feature type="domain" description="Vps16 C-terminal" evidence="4">
    <location>
        <begin position="507"/>
        <end position="564"/>
    </location>
</feature>
<evidence type="ECO:0000313" key="7">
    <source>
        <dbReference type="Proteomes" id="UP000267096"/>
    </source>
</evidence>
<evidence type="ECO:0000259" key="5">
    <source>
        <dbReference type="Pfam" id="PF04841"/>
    </source>
</evidence>
<dbReference type="GO" id="GO:0016197">
    <property type="term" value="P:endosomal transport"/>
    <property type="evidence" value="ECO:0007669"/>
    <property type="project" value="TreeGrafter"/>
</dbReference>
<protein>
    <recommendedName>
        <fullName evidence="2 3">Vacuolar protein sorting-associated protein 16 homolog</fullName>
    </recommendedName>
</protein>
<dbReference type="GO" id="GO:0005765">
    <property type="term" value="C:lysosomal membrane"/>
    <property type="evidence" value="ECO:0007669"/>
    <property type="project" value="UniProtKB-SubCell"/>
</dbReference>
<accession>A0A0M3JW85</accession>
<dbReference type="EMBL" id="UYRR01031127">
    <property type="protein sequence ID" value="VDK46335.1"/>
    <property type="molecule type" value="Genomic_DNA"/>
</dbReference>
<keyword evidence="7" id="KW-1185">Reference proteome</keyword>
<comment type="function">
    <text evidence="3">Plays a role in vesicle-mediated protein trafficking to lysosomal compartments including the endocytic membrane transport and autophagic pathways. Believed to act as a core component of the putative HOPS and CORVET endosomal tethering complexes.</text>
</comment>
<dbReference type="GO" id="GO:0042144">
    <property type="term" value="P:vacuole fusion, non-autophagic"/>
    <property type="evidence" value="ECO:0007669"/>
    <property type="project" value="TreeGrafter"/>
</dbReference>
<reference evidence="8" key="1">
    <citation type="submission" date="2017-02" db="UniProtKB">
        <authorList>
            <consortium name="WormBaseParasite"/>
        </authorList>
    </citation>
    <scope>IDENTIFICATION</scope>
</reference>
<dbReference type="InterPro" id="IPR006925">
    <property type="entry name" value="Vps16_C"/>
</dbReference>
<dbReference type="InterPro" id="IPR006926">
    <property type="entry name" value="Vps16_N"/>
</dbReference>
<evidence type="ECO:0000313" key="6">
    <source>
        <dbReference type="EMBL" id="VDK46335.1"/>
    </source>
</evidence>
<comment type="similarity">
    <text evidence="1 3">Belongs to the VPS16 family.</text>
</comment>
<feature type="domain" description="Vps16 C-terminal" evidence="4">
    <location>
        <begin position="589"/>
        <end position="805"/>
    </location>
</feature>
<comment type="subcellular location">
    <subcellularLocation>
        <location evidence="3">Late endosome membrane</location>
        <topology evidence="3">Peripheral membrane protein</topology>
        <orientation evidence="3">Cytoplasmic side</orientation>
    </subcellularLocation>
    <subcellularLocation>
        <location evidence="3">Lysosome membrane</location>
        <topology evidence="3">Peripheral membrane protein</topology>
        <orientation evidence="3">Cytoplasmic side</orientation>
    </subcellularLocation>
    <text evidence="3">Cytoplasmic, peripheral membrane protein associated with late endosomes/lysosomes.</text>
</comment>
<dbReference type="OrthoDB" id="1792at2759"/>
<evidence type="ECO:0000256" key="3">
    <source>
        <dbReference type="PIRNR" id="PIRNR007949"/>
    </source>
</evidence>